<proteinExistence type="predicted"/>
<dbReference type="Pfam" id="PF01965">
    <property type="entry name" value="DJ-1_PfpI"/>
    <property type="match status" value="1"/>
</dbReference>
<gene>
    <name evidence="2" type="ORF">OV287_17855</name>
</gene>
<dbReference type="CDD" id="cd03139">
    <property type="entry name" value="GATase1_PfpI_2"/>
    <property type="match status" value="1"/>
</dbReference>
<name>A0ABT4A5R1_9BACT</name>
<dbReference type="InterPro" id="IPR029062">
    <property type="entry name" value="Class_I_gatase-like"/>
</dbReference>
<comment type="caution">
    <text evidence="2">The sequence shown here is derived from an EMBL/GenBank/DDBJ whole genome shotgun (WGS) entry which is preliminary data.</text>
</comment>
<evidence type="ECO:0000313" key="2">
    <source>
        <dbReference type="EMBL" id="MCY1076344.1"/>
    </source>
</evidence>
<reference evidence="2 3" key="1">
    <citation type="submission" date="2022-11" db="EMBL/GenBank/DDBJ databases">
        <title>Minimal conservation of predation-associated metabolite biosynthetic gene clusters underscores biosynthetic potential of Myxococcota including descriptions for ten novel species: Archangium lansinium sp. nov., Myxococcus landrumus sp. nov., Nannocystis bai.</title>
        <authorList>
            <person name="Ahearne A."/>
            <person name="Stevens C."/>
            <person name="Phillips K."/>
        </authorList>
    </citation>
    <scope>NUCLEOTIDE SEQUENCE [LARGE SCALE GENOMIC DNA]</scope>
    <source>
        <strain evidence="2 3">MIWBW</strain>
    </source>
</reference>
<dbReference type="Gene3D" id="3.40.50.880">
    <property type="match status" value="1"/>
</dbReference>
<organism evidence="2 3">
    <name type="scientific">Archangium lansingense</name>
    <dbReference type="NCBI Taxonomy" id="2995310"/>
    <lineage>
        <taxon>Bacteria</taxon>
        <taxon>Pseudomonadati</taxon>
        <taxon>Myxococcota</taxon>
        <taxon>Myxococcia</taxon>
        <taxon>Myxococcales</taxon>
        <taxon>Cystobacterineae</taxon>
        <taxon>Archangiaceae</taxon>
        <taxon>Archangium</taxon>
    </lineage>
</organism>
<dbReference type="InterPro" id="IPR002818">
    <property type="entry name" value="DJ-1/PfpI"/>
</dbReference>
<dbReference type="Proteomes" id="UP001207654">
    <property type="component" value="Unassembled WGS sequence"/>
</dbReference>
<sequence length="211" mass="22462">MDIAFLLYENMTSLDFIGPYQVFAMVPGARIHLVATEAGPVRTDAGVRIYAEQRLEEVPRADILVVPGSSDPSKPMGDERVLSWLRTVDESSKWTTSVCTGSLILGAAGLLKGKRATTHWMVTDALRQFGATPVAERVVFDGKLVAAAGVSAGIDMALTLVAKEFGDMVAQSVQLGIEYDPAPPFATGSLRSAPPAVIEATKAMLQPSVRS</sequence>
<protein>
    <submittedName>
        <fullName evidence="2">DJ-1/PfpI family protein</fullName>
    </submittedName>
</protein>
<dbReference type="SUPFAM" id="SSF52317">
    <property type="entry name" value="Class I glutamine amidotransferase-like"/>
    <property type="match status" value="1"/>
</dbReference>
<dbReference type="InterPro" id="IPR052158">
    <property type="entry name" value="INH-QAR"/>
</dbReference>
<dbReference type="RefSeq" id="WP_267535237.1">
    <property type="nucleotide sequence ID" value="NZ_JAPNKA010000001.1"/>
</dbReference>
<dbReference type="EMBL" id="JAPNKA010000001">
    <property type="protein sequence ID" value="MCY1076344.1"/>
    <property type="molecule type" value="Genomic_DNA"/>
</dbReference>
<evidence type="ECO:0000313" key="3">
    <source>
        <dbReference type="Proteomes" id="UP001207654"/>
    </source>
</evidence>
<keyword evidence="3" id="KW-1185">Reference proteome</keyword>
<feature type="domain" description="DJ-1/PfpI" evidence="1">
    <location>
        <begin position="2"/>
        <end position="162"/>
    </location>
</feature>
<dbReference type="PANTHER" id="PTHR43130:SF2">
    <property type="entry name" value="DJ-1_PFPI DOMAIN-CONTAINING PROTEIN"/>
    <property type="match status" value="1"/>
</dbReference>
<evidence type="ECO:0000259" key="1">
    <source>
        <dbReference type="Pfam" id="PF01965"/>
    </source>
</evidence>
<dbReference type="PANTHER" id="PTHR43130">
    <property type="entry name" value="ARAC-FAMILY TRANSCRIPTIONAL REGULATOR"/>
    <property type="match status" value="1"/>
</dbReference>
<accession>A0ABT4A5R1</accession>